<feature type="region of interest" description="Disordered" evidence="1">
    <location>
        <begin position="289"/>
        <end position="336"/>
    </location>
</feature>
<keyword evidence="3" id="KW-1185">Reference proteome</keyword>
<evidence type="ECO:0000256" key="1">
    <source>
        <dbReference type="SAM" id="MobiDB-lite"/>
    </source>
</evidence>
<dbReference type="GO" id="GO:0031083">
    <property type="term" value="C:BLOC-1 complex"/>
    <property type="evidence" value="ECO:0007669"/>
    <property type="project" value="TreeGrafter"/>
</dbReference>
<organism evidence="2 3">
    <name type="scientific">Linnemannia exigua</name>
    <dbReference type="NCBI Taxonomy" id="604196"/>
    <lineage>
        <taxon>Eukaryota</taxon>
        <taxon>Fungi</taxon>
        <taxon>Fungi incertae sedis</taxon>
        <taxon>Mucoromycota</taxon>
        <taxon>Mortierellomycotina</taxon>
        <taxon>Mortierellomycetes</taxon>
        <taxon>Mortierellales</taxon>
        <taxon>Mortierellaceae</taxon>
        <taxon>Linnemannia</taxon>
    </lineage>
</organism>
<dbReference type="AlphaFoldDB" id="A0AAD4HB80"/>
<proteinExistence type="predicted"/>
<dbReference type="PANTHER" id="PTHR31328:SF2">
    <property type="entry name" value="BIOGENESIS OF LYSOSOME-RELATED ORGANELLES COMPLEX 1 SUBUNIT 6"/>
    <property type="match status" value="1"/>
</dbReference>
<dbReference type="EMBL" id="JAAAIL010000039">
    <property type="protein sequence ID" value="KAG0280950.1"/>
    <property type="molecule type" value="Genomic_DNA"/>
</dbReference>
<name>A0AAD4HB80_9FUNG</name>
<dbReference type="PANTHER" id="PTHR31328">
    <property type="entry name" value="BIOGENESIS OF LYSOSOME-RELATED ORGANELLES COMPLEX 1 SUBUNIT 6"/>
    <property type="match status" value="1"/>
</dbReference>
<gene>
    <name evidence="2" type="ORF">BGZ95_007804</name>
</gene>
<evidence type="ECO:0000313" key="3">
    <source>
        <dbReference type="Proteomes" id="UP001194580"/>
    </source>
</evidence>
<evidence type="ECO:0008006" key="4">
    <source>
        <dbReference type="Google" id="ProtNLM"/>
    </source>
</evidence>
<reference evidence="2" key="1">
    <citation type="journal article" date="2020" name="Fungal Divers.">
        <title>Resolving the Mortierellaceae phylogeny through synthesis of multi-gene phylogenetics and phylogenomics.</title>
        <authorList>
            <person name="Vandepol N."/>
            <person name="Liber J."/>
            <person name="Desiro A."/>
            <person name="Na H."/>
            <person name="Kennedy M."/>
            <person name="Barry K."/>
            <person name="Grigoriev I.V."/>
            <person name="Miller A.N."/>
            <person name="O'Donnell K."/>
            <person name="Stajich J.E."/>
            <person name="Bonito G."/>
        </authorList>
    </citation>
    <scope>NUCLEOTIDE SEQUENCE</scope>
    <source>
        <strain evidence="2">NRRL 28262</strain>
    </source>
</reference>
<feature type="region of interest" description="Disordered" evidence="1">
    <location>
        <begin position="127"/>
        <end position="149"/>
    </location>
</feature>
<dbReference type="GO" id="GO:0030133">
    <property type="term" value="C:transport vesicle"/>
    <property type="evidence" value="ECO:0007669"/>
    <property type="project" value="TreeGrafter"/>
</dbReference>
<feature type="compositionally biased region" description="Low complexity" evidence="1">
    <location>
        <begin position="138"/>
        <end position="149"/>
    </location>
</feature>
<accession>A0AAD4HB80</accession>
<comment type="caution">
    <text evidence="2">The sequence shown here is derived from an EMBL/GenBank/DDBJ whole genome shotgun (WGS) entry which is preliminary data.</text>
</comment>
<feature type="region of interest" description="Disordered" evidence="1">
    <location>
        <begin position="161"/>
        <end position="265"/>
    </location>
</feature>
<feature type="compositionally biased region" description="Polar residues" evidence="1">
    <location>
        <begin position="250"/>
        <end position="259"/>
    </location>
</feature>
<sequence>MEDSPEQFMSQALLEKLEPLIHTIESQLRDLGQGQLILQGNVAQLSSELNMTQVELDKVHDTFARLPHYIAKLAAMKNTIANVSVISRKLKRRAEQVAIGREKQNNKAHAARAREQAYDQTIAAVQSKTPGPGASALTQPQAQSSSGTASAGGVFVGLTTGTSSSQASSPLSSQSRSTISMPSIRLPFPLPAKPAFPIVSTTRSSSGSGSPPPSSSQRLPPMISGRGVETSTGTPPGELYPEQTSERSDSNNNSPQQSLVDRFPQISAGTDDAILAVGSPSMEVEVVRLRRKKKAGSKSSASSVASIGTTGSKKGQSGKGAKPGPGTPRASSPSQI</sequence>
<feature type="compositionally biased region" description="Low complexity" evidence="1">
    <location>
        <begin position="161"/>
        <end position="180"/>
    </location>
</feature>
<protein>
    <recommendedName>
        <fullName evidence="4">Biogenesis of lysosome-related organelles complex 1 subunit 7</fullName>
    </recommendedName>
</protein>
<dbReference type="InterPro" id="IPR028119">
    <property type="entry name" value="Snapin/Pallidin/Snn1"/>
</dbReference>
<evidence type="ECO:0000313" key="2">
    <source>
        <dbReference type="EMBL" id="KAG0280950.1"/>
    </source>
</evidence>
<dbReference type="Pfam" id="PF14712">
    <property type="entry name" value="Snapin_Pallidin"/>
    <property type="match status" value="1"/>
</dbReference>
<feature type="compositionally biased region" description="Low complexity" evidence="1">
    <location>
        <begin position="297"/>
        <end position="316"/>
    </location>
</feature>
<dbReference type="Proteomes" id="UP001194580">
    <property type="component" value="Unassembled WGS sequence"/>
</dbReference>